<name>A0A8S1TDB7_9CILI</name>
<protein>
    <recommendedName>
        <fullName evidence="4">WD domain, G-beta repeat protein</fullName>
    </recommendedName>
</protein>
<dbReference type="SMART" id="SM00320">
    <property type="entry name" value="WD40"/>
    <property type="match status" value="4"/>
</dbReference>
<feature type="repeat" description="WD" evidence="1">
    <location>
        <begin position="223"/>
        <end position="257"/>
    </location>
</feature>
<dbReference type="PANTHER" id="PTHR19920">
    <property type="entry name" value="WD40 PROTEIN CIAO1"/>
    <property type="match status" value="1"/>
</dbReference>
<keyword evidence="1" id="KW-0853">WD repeat</keyword>
<evidence type="ECO:0000313" key="3">
    <source>
        <dbReference type="Proteomes" id="UP000689195"/>
    </source>
</evidence>
<feature type="repeat" description="WD" evidence="1">
    <location>
        <begin position="268"/>
        <end position="309"/>
    </location>
</feature>
<reference evidence="2" key="1">
    <citation type="submission" date="2021-01" db="EMBL/GenBank/DDBJ databases">
        <authorList>
            <consortium name="Genoscope - CEA"/>
            <person name="William W."/>
        </authorList>
    </citation>
    <scope>NUCLEOTIDE SEQUENCE</scope>
</reference>
<evidence type="ECO:0008006" key="4">
    <source>
        <dbReference type="Google" id="ProtNLM"/>
    </source>
</evidence>
<comment type="caution">
    <text evidence="2">The sequence shown here is derived from an EMBL/GenBank/DDBJ whole genome shotgun (WGS) entry which is preliminary data.</text>
</comment>
<keyword evidence="3" id="KW-1185">Reference proteome</keyword>
<dbReference type="InterPro" id="IPR001680">
    <property type="entry name" value="WD40_rpt"/>
</dbReference>
<dbReference type="EMBL" id="CAJJDO010000019">
    <property type="protein sequence ID" value="CAD8149833.1"/>
    <property type="molecule type" value="Genomic_DNA"/>
</dbReference>
<dbReference type="Pfam" id="PF00400">
    <property type="entry name" value="WD40"/>
    <property type="match status" value="2"/>
</dbReference>
<organism evidence="2 3">
    <name type="scientific">Paramecium pentaurelia</name>
    <dbReference type="NCBI Taxonomy" id="43138"/>
    <lineage>
        <taxon>Eukaryota</taxon>
        <taxon>Sar</taxon>
        <taxon>Alveolata</taxon>
        <taxon>Ciliophora</taxon>
        <taxon>Intramacronucleata</taxon>
        <taxon>Oligohymenophorea</taxon>
        <taxon>Peniculida</taxon>
        <taxon>Parameciidae</taxon>
        <taxon>Paramecium</taxon>
    </lineage>
</organism>
<evidence type="ECO:0000313" key="2">
    <source>
        <dbReference type="EMBL" id="CAD8149833.1"/>
    </source>
</evidence>
<dbReference type="OrthoDB" id="308272at2759"/>
<accession>A0A8S1TDB7</accession>
<dbReference type="PROSITE" id="PS50294">
    <property type="entry name" value="WD_REPEATS_REGION"/>
    <property type="match status" value="2"/>
</dbReference>
<dbReference type="PROSITE" id="PS50082">
    <property type="entry name" value="WD_REPEATS_2"/>
    <property type="match status" value="2"/>
</dbReference>
<gene>
    <name evidence="2" type="ORF">PPENT_87.1.T0190332</name>
</gene>
<evidence type="ECO:0000256" key="1">
    <source>
        <dbReference type="PROSITE-ProRule" id="PRU00221"/>
    </source>
</evidence>
<dbReference type="GO" id="GO:0097361">
    <property type="term" value="C:cytosolic [4Fe-4S] assembly targeting complex"/>
    <property type="evidence" value="ECO:0007669"/>
    <property type="project" value="TreeGrafter"/>
</dbReference>
<dbReference type="PANTHER" id="PTHR19920:SF0">
    <property type="entry name" value="CYTOSOLIC IRON-SULFUR PROTEIN ASSEMBLY PROTEIN CIAO1-RELATED"/>
    <property type="match status" value="1"/>
</dbReference>
<dbReference type="GO" id="GO:0016226">
    <property type="term" value="P:iron-sulfur cluster assembly"/>
    <property type="evidence" value="ECO:0007669"/>
    <property type="project" value="TreeGrafter"/>
</dbReference>
<sequence length="490" mass="57870">MLKLQCASGHEYLVDMFCTNPFCKEKRLYCYEQCQKLQYRHSGHSQNTEKIQELCNYLKGISQQCYELVNDLEFQFLKVEQVFKQFKNDILSKYSISQGVLKQLNSNQINEALCNFVRFNEEKQKLSTYFKEISNQFILSLENCSEEYEISQQDYFKNSEDIFNLNSKHFSYVLIQENRINQSTRCCSFTFNNDSSIIIVGLENGDIQIYELTNELMKQKQICKIHTDAVYCLQFMKKSNQFVSGSGDTSIIIWSLNDQLQWFNSYKLIGHTGIMMCLIIDSSENVIFSGNSDSMIKIWDKQNNKYLCKQTLNENKGDILSISLNPEQNILISCVEEQNYLIVYQNKHNLWNIYQKIEIQLWGYRLCFIDNKSFTFQSNLSKFMEIYEINQETKLFTQINQVPVKTSTQCDALFPQQYIQQKSILINKNGQFINLFRIMPNLSIQSQESIKFGSEYIYGALDRNAEYLITWDDYSQQIQLRKYKEEQIII</sequence>
<dbReference type="AlphaFoldDB" id="A0A8S1TDB7"/>
<dbReference type="Proteomes" id="UP000689195">
    <property type="component" value="Unassembled WGS sequence"/>
</dbReference>
<proteinExistence type="predicted"/>